<proteinExistence type="predicted"/>
<name>A0A6A6I5H7_9PLEO</name>
<dbReference type="AlphaFoldDB" id="A0A6A6I5H7"/>
<evidence type="ECO:0000313" key="1">
    <source>
        <dbReference type="EMBL" id="KAF2244820.1"/>
    </source>
</evidence>
<reference evidence="1" key="1">
    <citation type="journal article" date="2020" name="Stud. Mycol.">
        <title>101 Dothideomycetes genomes: a test case for predicting lifestyles and emergence of pathogens.</title>
        <authorList>
            <person name="Haridas S."/>
            <person name="Albert R."/>
            <person name="Binder M."/>
            <person name="Bloem J."/>
            <person name="Labutti K."/>
            <person name="Salamov A."/>
            <person name="Andreopoulos B."/>
            <person name="Baker S."/>
            <person name="Barry K."/>
            <person name="Bills G."/>
            <person name="Bluhm B."/>
            <person name="Cannon C."/>
            <person name="Castanera R."/>
            <person name="Culley D."/>
            <person name="Daum C."/>
            <person name="Ezra D."/>
            <person name="Gonzalez J."/>
            <person name="Henrissat B."/>
            <person name="Kuo A."/>
            <person name="Liang C."/>
            <person name="Lipzen A."/>
            <person name="Lutzoni F."/>
            <person name="Magnuson J."/>
            <person name="Mondo S."/>
            <person name="Nolan M."/>
            <person name="Ohm R."/>
            <person name="Pangilinan J."/>
            <person name="Park H.-J."/>
            <person name="Ramirez L."/>
            <person name="Alfaro M."/>
            <person name="Sun H."/>
            <person name="Tritt A."/>
            <person name="Yoshinaga Y."/>
            <person name="Zwiers L.-H."/>
            <person name="Turgeon B."/>
            <person name="Goodwin S."/>
            <person name="Spatafora J."/>
            <person name="Crous P."/>
            <person name="Grigoriev I."/>
        </authorList>
    </citation>
    <scope>NUCLEOTIDE SEQUENCE</scope>
    <source>
        <strain evidence="1">CBS 122368</strain>
    </source>
</reference>
<dbReference type="Proteomes" id="UP000800094">
    <property type="component" value="Unassembled WGS sequence"/>
</dbReference>
<dbReference type="EMBL" id="ML987202">
    <property type="protein sequence ID" value="KAF2244820.1"/>
    <property type="molecule type" value="Genomic_DNA"/>
</dbReference>
<dbReference type="GeneID" id="54583148"/>
<keyword evidence="2" id="KW-1185">Reference proteome</keyword>
<organism evidence="1 2">
    <name type="scientific">Trematosphaeria pertusa</name>
    <dbReference type="NCBI Taxonomy" id="390896"/>
    <lineage>
        <taxon>Eukaryota</taxon>
        <taxon>Fungi</taxon>
        <taxon>Dikarya</taxon>
        <taxon>Ascomycota</taxon>
        <taxon>Pezizomycotina</taxon>
        <taxon>Dothideomycetes</taxon>
        <taxon>Pleosporomycetidae</taxon>
        <taxon>Pleosporales</taxon>
        <taxon>Massarineae</taxon>
        <taxon>Trematosphaeriaceae</taxon>
        <taxon>Trematosphaeria</taxon>
    </lineage>
</organism>
<accession>A0A6A6I5H7</accession>
<sequence>MDRVCHLFRLPGELRNIIYAYALSEDDGLRCVEGKRYLEGERRVEGERGKQMLVSTPKVRAFEVQKAEKTQFGEPGLPLGIGGMIKKAKKEGMRIKYFREANQLQYVNRQLRQETRGFGLRCNDLSFLGDDDATSVERFAKFLDIRTFSHASSAMKRLVRDPTAWAKVKGFGINHPGARINIRIPHLRLSPSFSNRVDHVPLYFLLEITSFLILARNDTRPDPLSTGMPLMKLLAETHQPKNGRATAYWASVPSNVRFWPHEEVFDEVAFGEICSAIGAPTLANFRGGLEGMVHLFRRLYREGF</sequence>
<evidence type="ECO:0000313" key="2">
    <source>
        <dbReference type="Proteomes" id="UP000800094"/>
    </source>
</evidence>
<dbReference type="OrthoDB" id="4790878at2759"/>
<dbReference type="RefSeq" id="XP_033679824.1">
    <property type="nucleotide sequence ID" value="XM_033829818.1"/>
</dbReference>
<gene>
    <name evidence="1" type="ORF">BU26DRAFT_522568</name>
</gene>
<protein>
    <submittedName>
        <fullName evidence="1">Uncharacterized protein</fullName>
    </submittedName>
</protein>